<dbReference type="RefSeq" id="WP_160500435.1">
    <property type="nucleotide sequence ID" value="NZ_WUBI01000005.1"/>
</dbReference>
<evidence type="ECO:0000313" key="2">
    <source>
        <dbReference type="Proteomes" id="UP000460318"/>
    </source>
</evidence>
<dbReference type="EMBL" id="WUBI01000005">
    <property type="protein sequence ID" value="MWV46837.1"/>
    <property type="molecule type" value="Genomic_DNA"/>
</dbReference>
<evidence type="ECO:0000313" key="1">
    <source>
        <dbReference type="EMBL" id="MWV46837.1"/>
    </source>
</evidence>
<keyword evidence="2" id="KW-1185">Reference proteome</keyword>
<comment type="caution">
    <text evidence="1">The sequence shown here is derived from an EMBL/GenBank/DDBJ whole genome shotgun (WGS) entry which is preliminary data.</text>
</comment>
<sequence>MSVLRLEAAPFAPIDCRYIESLDVEVTNGGSDGFEMLVHGYGNQGLFYVQLIHVSPGNSVSLHDIMTGYMPFQLVLVTNVNQYANTWVTVRVRDHGNLIALYTQEDTIRSI</sequence>
<accession>A0A7X3LJ49</accession>
<dbReference type="Proteomes" id="UP000460318">
    <property type="component" value="Unassembled WGS sequence"/>
</dbReference>
<dbReference type="AlphaFoldDB" id="A0A7X3LJ49"/>
<organism evidence="1 2">
    <name type="scientific">Paenibacillus dendrobii</name>
    <dbReference type="NCBI Taxonomy" id="2691084"/>
    <lineage>
        <taxon>Bacteria</taxon>
        <taxon>Bacillati</taxon>
        <taxon>Bacillota</taxon>
        <taxon>Bacilli</taxon>
        <taxon>Bacillales</taxon>
        <taxon>Paenibacillaceae</taxon>
        <taxon>Paenibacillus</taxon>
    </lineage>
</organism>
<reference evidence="1 2" key="1">
    <citation type="submission" date="2019-12" db="EMBL/GenBank/DDBJ databases">
        <title>Paenibacillus sp. nov., an endophytic bacterium isolated from the stem of Dendrobium.</title>
        <authorList>
            <person name="Zhao R."/>
        </authorList>
    </citation>
    <scope>NUCLEOTIDE SEQUENCE [LARGE SCALE GENOMIC DNA]</scope>
    <source>
        <strain evidence="1 2">HJL G12</strain>
    </source>
</reference>
<protein>
    <submittedName>
        <fullName evidence="1">Uncharacterized protein</fullName>
    </submittedName>
</protein>
<proteinExistence type="predicted"/>
<gene>
    <name evidence="1" type="ORF">GRF59_24820</name>
</gene>
<name>A0A7X3LJ49_9BACL</name>